<dbReference type="AlphaFoldDB" id="A0A5C6RYT8"/>
<dbReference type="Pfam" id="PF13620">
    <property type="entry name" value="CarboxypepD_reg"/>
    <property type="match status" value="1"/>
</dbReference>
<evidence type="ECO:0000256" key="4">
    <source>
        <dbReference type="ARBA" id="ARBA00022692"/>
    </source>
</evidence>
<dbReference type="PANTHER" id="PTHR30069:SF29">
    <property type="entry name" value="HEMOGLOBIN AND HEMOGLOBIN-HAPTOGLOBIN-BINDING PROTEIN 1-RELATED"/>
    <property type="match status" value="1"/>
</dbReference>
<dbReference type="Pfam" id="PF14905">
    <property type="entry name" value="OMP_b-brl_3"/>
    <property type="match status" value="1"/>
</dbReference>
<keyword evidence="5 9" id="KW-0732">Signal</keyword>
<comment type="similarity">
    <text evidence="8">Belongs to the TonB-dependent receptor family.</text>
</comment>
<dbReference type="EMBL" id="VOOR01000006">
    <property type="protein sequence ID" value="TXB67558.1"/>
    <property type="molecule type" value="Genomic_DNA"/>
</dbReference>
<comment type="subcellular location">
    <subcellularLocation>
        <location evidence="1 8">Cell outer membrane</location>
        <topology evidence="1 8">Multi-pass membrane protein</topology>
    </subcellularLocation>
</comment>
<evidence type="ECO:0000256" key="9">
    <source>
        <dbReference type="SAM" id="SignalP"/>
    </source>
</evidence>
<dbReference type="InterPro" id="IPR039426">
    <property type="entry name" value="TonB-dep_rcpt-like"/>
</dbReference>
<dbReference type="PANTHER" id="PTHR30069">
    <property type="entry name" value="TONB-DEPENDENT OUTER MEMBRANE RECEPTOR"/>
    <property type="match status" value="1"/>
</dbReference>
<proteinExistence type="inferred from homology"/>
<dbReference type="GO" id="GO:0009279">
    <property type="term" value="C:cell outer membrane"/>
    <property type="evidence" value="ECO:0007669"/>
    <property type="project" value="UniProtKB-SubCell"/>
</dbReference>
<protein>
    <submittedName>
        <fullName evidence="12">TonB-dependent receptor</fullName>
    </submittedName>
</protein>
<dbReference type="Gene3D" id="2.170.130.10">
    <property type="entry name" value="TonB-dependent receptor, plug domain"/>
    <property type="match status" value="1"/>
</dbReference>
<feature type="chain" id="PRO_5022674442" evidence="9">
    <location>
        <begin position="20"/>
        <end position="826"/>
    </location>
</feature>
<dbReference type="InterPro" id="IPR008969">
    <property type="entry name" value="CarboxyPept-like_regulatory"/>
</dbReference>
<feature type="domain" description="TonB-dependent receptor plug" evidence="10">
    <location>
        <begin position="160"/>
        <end position="238"/>
    </location>
</feature>
<sequence length="826" mass="91020">MKKRMITLLFSLTAIALWAQPPGVRGRGAAQGPSIKGKITGTVIDSVAQAPVEFATLVLKSAADGKQVNGGITDDKGEFKLQDVPNGTYEIHLSFIGYTAKVVKGVVLTPEKPDRDVGVIYLQPDNITLSEVEVTSERALVENKIDKIVFNADQDLTTIGGDASDVLRKAPLLSVDIDGNVSLRGSQNVQILVNGRPSSLFAQNPGEALKSIPADQIKSVEVITTPSARYDGEGTAGIINIITKKKSVQGFTGSVFTSIGTRINRGSASLSVSSGRFGLNATASGWGSWPRDGYSEFLREDFSGDTVRTLVQNGDSESQTFGPRGSVGAFYDINAYNSLNTSLTFGGFGSINESVTNAAFTAPMAGIDQAYSRLNSGESLRASFDWNTDYRKTFKTEGQELIFAFQWSGAQGNQDNLVQQVGNNESLAVDERNANDSYNNEYTLQADYVHPFNDRVKMETGLKGVLRRIDSDSRYEVYNANDDAYLRDASRSNIFLYDQDVYAGYLSFNVKLGEKYGLVAGARYEYTDIRGDFEDEAADAFTNDYANILPSIILSRKLKNFSTVKASYARRIQRPSLFFVNPFVNLNDPFSVTTGNPLLSPELTDQYEVNYSTFVKGLSFNASVFYRKTADVIQQFQQEVDAEGVSRTTYLNVGENQSIGFNLFTSATIAKRLTLRGGVNVFTFDTESVINGQRLSNEAVLFNGNINGSFDFGKGYKMEAFGFYRAPRQTVQGKIASFSLFSMSFQKEFSKRFSLGINMTEPFIKFKEFPNEISGPDFYQRSTSAVLFRSFGLNINYRFGKLDFRQQRRGSKIRNDDLKDGGGAEF</sequence>
<gene>
    <name evidence="12" type="ORF">FRY97_03970</name>
</gene>
<dbReference type="InterPro" id="IPR041700">
    <property type="entry name" value="OMP_b-brl_3"/>
</dbReference>
<comment type="caution">
    <text evidence="12">The sequence shown here is derived from an EMBL/GenBank/DDBJ whole genome shotgun (WGS) entry which is preliminary data.</text>
</comment>
<dbReference type="Gene3D" id="2.60.40.1120">
    <property type="entry name" value="Carboxypeptidase-like, regulatory domain"/>
    <property type="match status" value="1"/>
</dbReference>
<dbReference type="Pfam" id="PF07715">
    <property type="entry name" value="Plug"/>
    <property type="match status" value="1"/>
</dbReference>
<evidence type="ECO:0000256" key="8">
    <source>
        <dbReference type="PROSITE-ProRule" id="PRU01360"/>
    </source>
</evidence>
<dbReference type="RefSeq" id="WP_147166139.1">
    <property type="nucleotide sequence ID" value="NZ_VOOR01000006.1"/>
</dbReference>
<accession>A0A5C6RYT8</accession>
<dbReference type="InterPro" id="IPR036942">
    <property type="entry name" value="Beta-barrel_TonB_sf"/>
</dbReference>
<evidence type="ECO:0000256" key="5">
    <source>
        <dbReference type="ARBA" id="ARBA00022729"/>
    </source>
</evidence>
<keyword evidence="7 8" id="KW-0998">Cell outer membrane</keyword>
<evidence type="ECO:0000259" key="11">
    <source>
        <dbReference type="Pfam" id="PF14905"/>
    </source>
</evidence>
<dbReference type="SUPFAM" id="SSF56935">
    <property type="entry name" value="Porins"/>
    <property type="match status" value="1"/>
</dbReference>
<dbReference type="InterPro" id="IPR037066">
    <property type="entry name" value="Plug_dom_sf"/>
</dbReference>
<feature type="signal peptide" evidence="9">
    <location>
        <begin position="1"/>
        <end position="19"/>
    </location>
</feature>
<keyword evidence="2 8" id="KW-0813">Transport</keyword>
<dbReference type="OrthoDB" id="606851at2"/>
<evidence type="ECO:0000256" key="6">
    <source>
        <dbReference type="ARBA" id="ARBA00023136"/>
    </source>
</evidence>
<evidence type="ECO:0000256" key="2">
    <source>
        <dbReference type="ARBA" id="ARBA00022448"/>
    </source>
</evidence>
<organism evidence="12 13">
    <name type="scientific">Phaeodactylibacter luteus</name>
    <dbReference type="NCBI Taxonomy" id="1564516"/>
    <lineage>
        <taxon>Bacteria</taxon>
        <taxon>Pseudomonadati</taxon>
        <taxon>Bacteroidota</taxon>
        <taxon>Saprospiria</taxon>
        <taxon>Saprospirales</taxon>
        <taxon>Haliscomenobacteraceae</taxon>
        <taxon>Phaeodactylibacter</taxon>
    </lineage>
</organism>
<evidence type="ECO:0000256" key="1">
    <source>
        <dbReference type="ARBA" id="ARBA00004571"/>
    </source>
</evidence>
<evidence type="ECO:0000256" key="3">
    <source>
        <dbReference type="ARBA" id="ARBA00022452"/>
    </source>
</evidence>
<dbReference type="Gene3D" id="2.40.170.20">
    <property type="entry name" value="TonB-dependent receptor, beta-barrel domain"/>
    <property type="match status" value="1"/>
</dbReference>
<feature type="domain" description="Outer membrane protein beta-barrel" evidence="11">
    <location>
        <begin position="392"/>
        <end position="797"/>
    </location>
</feature>
<dbReference type="Proteomes" id="UP000321580">
    <property type="component" value="Unassembled WGS sequence"/>
</dbReference>
<keyword evidence="6 8" id="KW-0472">Membrane</keyword>
<dbReference type="SUPFAM" id="SSF49464">
    <property type="entry name" value="Carboxypeptidase regulatory domain-like"/>
    <property type="match status" value="1"/>
</dbReference>
<keyword evidence="4 8" id="KW-0812">Transmembrane</keyword>
<keyword evidence="3 8" id="KW-1134">Transmembrane beta strand</keyword>
<dbReference type="PROSITE" id="PS52016">
    <property type="entry name" value="TONB_DEPENDENT_REC_3"/>
    <property type="match status" value="1"/>
</dbReference>
<dbReference type="InterPro" id="IPR012910">
    <property type="entry name" value="Plug_dom"/>
</dbReference>
<evidence type="ECO:0000259" key="10">
    <source>
        <dbReference type="Pfam" id="PF07715"/>
    </source>
</evidence>
<keyword evidence="12" id="KW-0675">Receptor</keyword>
<reference evidence="12 13" key="1">
    <citation type="submission" date="2019-08" db="EMBL/GenBank/DDBJ databases">
        <title>Genome of Phaeodactylibacter luteus.</title>
        <authorList>
            <person name="Bowman J.P."/>
        </authorList>
    </citation>
    <scope>NUCLEOTIDE SEQUENCE [LARGE SCALE GENOMIC DNA]</scope>
    <source>
        <strain evidence="12 13">KCTC 42180</strain>
    </source>
</reference>
<dbReference type="GO" id="GO:0044718">
    <property type="term" value="P:siderophore transmembrane transport"/>
    <property type="evidence" value="ECO:0007669"/>
    <property type="project" value="TreeGrafter"/>
</dbReference>
<dbReference type="GO" id="GO:0015344">
    <property type="term" value="F:siderophore uptake transmembrane transporter activity"/>
    <property type="evidence" value="ECO:0007669"/>
    <property type="project" value="TreeGrafter"/>
</dbReference>
<name>A0A5C6RYT8_9BACT</name>
<evidence type="ECO:0000313" key="13">
    <source>
        <dbReference type="Proteomes" id="UP000321580"/>
    </source>
</evidence>
<keyword evidence="13" id="KW-1185">Reference proteome</keyword>
<evidence type="ECO:0000313" key="12">
    <source>
        <dbReference type="EMBL" id="TXB67558.1"/>
    </source>
</evidence>
<evidence type="ECO:0000256" key="7">
    <source>
        <dbReference type="ARBA" id="ARBA00023237"/>
    </source>
</evidence>